<feature type="compositionally biased region" description="Polar residues" evidence="1">
    <location>
        <begin position="66"/>
        <end position="76"/>
    </location>
</feature>
<dbReference type="Proteomes" id="UP000593846">
    <property type="component" value="Chromosome"/>
</dbReference>
<feature type="compositionally biased region" description="Basic and acidic residues" evidence="1">
    <location>
        <begin position="77"/>
        <end position="90"/>
    </location>
</feature>
<accession>A0A7S6RFW9</accession>
<dbReference type="RefSeq" id="WP_200989661.1">
    <property type="nucleotide sequence ID" value="NZ_CP063311.1"/>
</dbReference>
<reference evidence="3" key="1">
    <citation type="submission" date="2020-10" db="EMBL/GenBank/DDBJ databases">
        <title>Genome-based taxonomic classification of the species Anabaenopsis elenkinii.</title>
        <authorList>
            <person name="Delbaje E."/>
            <person name="Andreote A.P.D."/>
            <person name="Pellegrinetti T.A."/>
            <person name="Cruz R.B."/>
            <person name="Branco L.H.Z."/>
            <person name="Fiore M.F."/>
        </authorList>
    </citation>
    <scope>NUCLEOTIDE SEQUENCE [LARGE SCALE GENOMIC DNA]</scope>
    <source>
        <strain evidence="3">CCIBt3563</strain>
    </source>
</reference>
<name>A0A7S6RFW9_9CYAN</name>
<feature type="compositionally biased region" description="Polar residues" evidence="1">
    <location>
        <begin position="92"/>
        <end position="105"/>
    </location>
</feature>
<gene>
    <name evidence="2" type="ORF">IM676_07795</name>
</gene>
<keyword evidence="3" id="KW-1185">Reference proteome</keyword>
<evidence type="ECO:0000256" key="1">
    <source>
        <dbReference type="SAM" id="MobiDB-lite"/>
    </source>
</evidence>
<evidence type="ECO:0000313" key="3">
    <source>
        <dbReference type="Proteomes" id="UP000593846"/>
    </source>
</evidence>
<dbReference type="KEGG" id="aee:IM676_07795"/>
<feature type="region of interest" description="Disordered" evidence="1">
    <location>
        <begin position="36"/>
        <end position="145"/>
    </location>
</feature>
<protein>
    <submittedName>
        <fullName evidence="2">Uncharacterized protein</fullName>
    </submittedName>
</protein>
<dbReference type="AlphaFoldDB" id="A0A7S6RFW9"/>
<evidence type="ECO:0000313" key="2">
    <source>
        <dbReference type="EMBL" id="QOV24139.1"/>
    </source>
</evidence>
<sequence length="145" mass="15229">MFGFIKKLITGILSFITGLLPGKKGNGYYLELDEAASDTAPETTDKQPEVAPVSRSNGSVAPVSGAVSTPVTTITTKVEEAKNGSAKKAEPTTASASNGITTPPVENTFAPKYLRTSGSGSNRRRPGANMNSYLDMARQMKTSNN</sequence>
<organism evidence="2 3">
    <name type="scientific">Anabaenopsis elenkinii CCIBt3563</name>
    <dbReference type="NCBI Taxonomy" id="2779889"/>
    <lineage>
        <taxon>Bacteria</taxon>
        <taxon>Bacillati</taxon>
        <taxon>Cyanobacteriota</taxon>
        <taxon>Cyanophyceae</taxon>
        <taxon>Nostocales</taxon>
        <taxon>Nodulariaceae</taxon>
        <taxon>Anabaenopsis</taxon>
    </lineage>
</organism>
<proteinExistence type="predicted"/>
<dbReference type="EMBL" id="CP063311">
    <property type="protein sequence ID" value="QOV24139.1"/>
    <property type="molecule type" value="Genomic_DNA"/>
</dbReference>